<dbReference type="Proteomes" id="UP001189429">
    <property type="component" value="Unassembled WGS sequence"/>
</dbReference>
<evidence type="ECO:0000313" key="2">
    <source>
        <dbReference type="EMBL" id="CAK0866880.1"/>
    </source>
</evidence>
<gene>
    <name evidence="2" type="ORF">PCOR1329_LOCUS53955</name>
</gene>
<name>A0ABN9V485_9DINO</name>
<sequence>MFILLESSCSFSSPFPPSILAQAILAQLTCGLAIPRRPLRQSPSPSASPMQAAALGDPRQAACSAGGAASFGAALAAAAAAWPETRSSGPADSTSSDDTAFVRAHAGSDSPHARWLLHEKWPALELKDLAEAERARRGSAAARRARQGSAAARRYSERNVRSCIMRERRFCVVTSSILLAWADRAGAGKEPCWSREAAEQGQEQPPSGGSARAAQAQRPPSAPSHHRLSCKLSL</sequence>
<dbReference type="EMBL" id="CAUYUJ010016586">
    <property type="protein sequence ID" value="CAK0866880.1"/>
    <property type="molecule type" value="Genomic_DNA"/>
</dbReference>
<feature type="compositionally biased region" description="Low complexity" evidence="1">
    <location>
        <begin position="205"/>
        <end position="219"/>
    </location>
</feature>
<keyword evidence="3" id="KW-1185">Reference proteome</keyword>
<comment type="caution">
    <text evidence="2">The sequence shown here is derived from an EMBL/GenBank/DDBJ whole genome shotgun (WGS) entry which is preliminary data.</text>
</comment>
<accession>A0ABN9V485</accession>
<feature type="compositionally biased region" description="Basic residues" evidence="1">
    <location>
        <begin position="224"/>
        <end position="234"/>
    </location>
</feature>
<proteinExistence type="predicted"/>
<protein>
    <submittedName>
        <fullName evidence="2">Uncharacterized protein</fullName>
    </submittedName>
</protein>
<reference evidence="2" key="1">
    <citation type="submission" date="2023-10" db="EMBL/GenBank/DDBJ databases">
        <authorList>
            <person name="Chen Y."/>
            <person name="Shah S."/>
            <person name="Dougan E. K."/>
            <person name="Thang M."/>
            <person name="Chan C."/>
        </authorList>
    </citation>
    <scope>NUCLEOTIDE SEQUENCE [LARGE SCALE GENOMIC DNA]</scope>
</reference>
<evidence type="ECO:0000256" key="1">
    <source>
        <dbReference type="SAM" id="MobiDB-lite"/>
    </source>
</evidence>
<organism evidence="2 3">
    <name type="scientific">Prorocentrum cordatum</name>
    <dbReference type="NCBI Taxonomy" id="2364126"/>
    <lineage>
        <taxon>Eukaryota</taxon>
        <taxon>Sar</taxon>
        <taxon>Alveolata</taxon>
        <taxon>Dinophyceae</taxon>
        <taxon>Prorocentrales</taxon>
        <taxon>Prorocentraceae</taxon>
        <taxon>Prorocentrum</taxon>
    </lineage>
</organism>
<feature type="region of interest" description="Disordered" evidence="1">
    <location>
        <begin position="190"/>
        <end position="234"/>
    </location>
</feature>
<evidence type="ECO:0000313" key="3">
    <source>
        <dbReference type="Proteomes" id="UP001189429"/>
    </source>
</evidence>